<comment type="caution">
    <text evidence="2">The sequence shown here is derived from an EMBL/GenBank/DDBJ whole genome shotgun (WGS) entry which is preliminary data.</text>
</comment>
<reference evidence="2 3" key="1">
    <citation type="submission" date="2019-01" db="EMBL/GenBank/DDBJ databases">
        <title>Vagococcus silagei sp. nov. isolated from brewer's grain.</title>
        <authorList>
            <person name="Guu J.-R."/>
        </authorList>
    </citation>
    <scope>NUCLEOTIDE SEQUENCE [LARGE SCALE GENOMIC DNA]</scope>
    <source>
        <strain evidence="2 3">2B-2</strain>
    </source>
</reference>
<dbReference type="EMBL" id="SDGV01000002">
    <property type="protein sequence ID" value="THB62181.1"/>
    <property type="molecule type" value="Genomic_DNA"/>
</dbReference>
<accession>A0A4S3B515</accession>
<proteinExistence type="predicted"/>
<dbReference type="Proteomes" id="UP000310506">
    <property type="component" value="Unassembled WGS sequence"/>
</dbReference>
<keyword evidence="3" id="KW-1185">Reference proteome</keyword>
<evidence type="ECO:0000313" key="3">
    <source>
        <dbReference type="Proteomes" id="UP000310506"/>
    </source>
</evidence>
<keyword evidence="1" id="KW-1133">Transmembrane helix</keyword>
<feature type="transmembrane region" description="Helical" evidence="1">
    <location>
        <begin position="35"/>
        <end position="51"/>
    </location>
</feature>
<dbReference type="AlphaFoldDB" id="A0A4S3B515"/>
<protein>
    <submittedName>
        <fullName evidence="2">Uncharacterized protein</fullName>
    </submittedName>
</protein>
<feature type="transmembrane region" description="Helical" evidence="1">
    <location>
        <begin position="12"/>
        <end position="29"/>
    </location>
</feature>
<sequence>MIISKINKAASLIFSILIGFAIAQTLYFFNYTGAWMFNTFILLVFIAYRELEYFSRNKGW</sequence>
<dbReference type="RefSeq" id="WP_136135843.1">
    <property type="nucleotide sequence ID" value="NZ_SDGV01000002.1"/>
</dbReference>
<evidence type="ECO:0000313" key="2">
    <source>
        <dbReference type="EMBL" id="THB62181.1"/>
    </source>
</evidence>
<gene>
    <name evidence="2" type="ORF">ESZ54_01170</name>
</gene>
<evidence type="ECO:0000256" key="1">
    <source>
        <dbReference type="SAM" id="Phobius"/>
    </source>
</evidence>
<keyword evidence="1" id="KW-0812">Transmembrane</keyword>
<organism evidence="2 3">
    <name type="scientific">Vagococcus silagei</name>
    <dbReference type="NCBI Taxonomy" id="2508885"/>
    <lineage>
        <taxon>Bacteria</taxon>
        <taxon>Bacillati</taxon>
        <taxon>Bacillota</taxon>
        <taxon>Bacilli</taxon>
        <taxon>Lactobacillales</taxon>
        <taxon>Enterococcaceae</taxon>
        <taxon>Vagococcus</taxon>
    </lineage>
</organism>
<name>A0A4S3B515_9ENTE</name>
<keyword evidence="1" id="KW-0472">Membrane</keyword>